<evidence type="ECO:0000256" key="1">
    <source>
        <dbReference type="ARBA" id="ARBA00004141"/>
    </source>
</evidence>
<keyword evidence="3" id="KW-0813">Transport</keyword>
<keyword evidence="6 7" id="KW-0472">Membrane</keyword>
<dbReference type="GO" id="GO:0016020">
    <property type="term" value="C:membrane"/>
    <property type="evidence" value="ECO:0007669"/>
    <property type="project" value="UniProtKB-SubCell"/>
</dbReference>
<evidence type="ECO:0000313" key="8">
    <source>
        <dbReference type="EMBL" id="MBB3973265.1"/>
    </source>
</evidence>
<evidence type="ECO:0000256" key="2">
    <source>
        <dbReference type="ARBA" id="ARBA00008335"/>
    </source>
</evidence>
<dbReference type="GO" id="GO:0022857">
    <property type="term" value="F:transmembrane transporter activity"/>
    <property type="evidence" value="ECO:0007669"/>
    <property type="project" value="InterPro"/>
</dbReference>
<comment type="caution">
    <text evidence="8">The sequence shown here is derived from an EMBL/GenBank/DDBJ whole genome shotgun (WGS) entry which is preliminary data.</text>
</comment>
<proteinExistence type="inferred from homology"/>
<comment type="similarity">
    <text evidence="2">Belongs to the major facilitator superfamily.</text>
</comment>
<dbReference type="Proteomes" id="UP000528964">
    <property type="component" value="Unassembled WGS sequence"/>
</dbReference>
<evidence type="ECO:0000256" key="4">
    <source>
        <dbReference type="ARBA" id="ARBA00022692"/>
    </source>
</evidence>
<comment type="subcellular location">
    <subcellularLocation>
        <location evidence="1">Membrane</location>
        <topology evidence="1">Multi-pass membrane protein</topology>
    </subcellularLocation>
</comment>
<sequence length="420" mass="43181">MSLVRASTAPRERSIASPATIIAGLGGLYVAQSVIGGVVFTGLPAVLRQNGASLNDIAFILLTVLPWSFKFVWSPAVERYRSPRSGRRRSREVVAIVGAFAVAMIVACALIGPGALLPLTVAMMAASFASATLDIACDGHAVESLAERNRGWGNAAQVGGAYMGAAIGGGLFLVLIDHLGWQPATLVMAGVLVALGLPFLLTPDRQRAAREDRPPQSIMAALRRPEMRSGLLLVAVYVLGAKWASILISPFLIDSGLSLTALGTLNGIGITVSGLAGAFGGGWLVRRFGAFPIMSGALALTALGLAGFALAAVAGVKAPAALGALMLLGSLSFSLGVVALYSELMGRASLDQAGVDFTLFQSMDAIVSVVGWWLVSAVGDRLGFAVCFGAAAILGLAALVALPFLARRESARAREAQQGA</sequence>
<gene>
    <name evidence="8" type="ORF">GGR24_001922</name>
</gene>
<keyword evidence="5 7" id="KW-1133">Transmembrane helix</keyword>
<feature type="transmembrane region" description="Helical" evidence="7">
    <location>
        <begin position="381"/>
        <end position="405"/>
    </location>
</feature>
<evidence type="ECO:0000313" key="9">
    <source>
        <dbReference type="Proteomes" id="UP000528964"/>
    </source>
</evidence>
<keyword evidence="4 7" id="KW-0812">Transmembrane</keyword>
<dbReference type="PANTHER" id="PTHR12778">
    <property type="entry name" value="SOLUTE CARRIER FAMILY 33 ACETYL-COA TRANSPORTER -RELATED"/>
    <property type="match status" value="1"/>
</dbReference>
<feature type="transmembrane region" description="Helical" evidence="7">
    <location>
        <begin position="182"/>
        <end position="201"/>
    </location>
</feature>
<evidence type="ECO:0000256" key="7">
    <source>
        <dbReference type="SAM" id="Phobius"/>
    </source>
</evidence>
<protein>
    <submittedName>
        <fullName evidence="8">MFS transporter (Putative signal transducer)</fullName>
    </submittedName>
</protein>
<dbReference type="PANTHER" id="PTHR12778:SF10">
    <property type="entry name" value="MAJOR FACILITATOR SUPERFAMILY DOMAIN-CONTAINING PROTEIN 3"/>
    <property type="match status" value="1"/>
</dbReference>
<dbReference type="Pfam" id="PF07690">
    <property type="entry name" value="MFS_1"/>
    <property type="match status" value="1"/>
</dbReference>
<dbReference type="Gene3D" id="1.20.1250.20">
    <property type="entry name" value="MFS general substrate transporter like domains"/>
    <property type="match status" value="2"/>
</dbReference>
<dbReference type="AlphaFoldDB" id="A0A7W6GFG3"/>
<dbReference type="InterPro" id="IPR011701">
    <property type="entry name" value="MFS"/>
</dbReference>
<feature type="transmembrane region" description="Helical" evidence="7">
    <location>
        <begin position="231"/>
        <end position="253"/>
    </location>
</feature>
<feature type="transmembrane region" description="Helical" evidence="7">
    <location>
        <begin position="93"/>
        <end position="112"/>
    </location>
</feature>
<dbReference type="RefSeq" id="WP_183395105.1">
    <property type="nucleotide sequence ID" value="NZ_JACIDR010000002.1"/>
</dbReference>
<feature type="transmembrane region" description="Helical" evidence="7">
    <location>
        <begin position="265"/>
        <end position="285"/>
    </location>
</feature>
<dbReference type="InterPro" id="IPR004752">
    <property type="entry name" value="AmpG_permease/AT-1"/>
</dbReference>
<evidence type="ECO:0000256" key="5">
    <source>
        <dbReference type="ARBA" id="ARBA00022989"/>
    </source>
</evidence>
<dbReference type="EMBL" id="JACIDR010000002">
    <property type="protein sequence ID" value="MBB3973265.1"/>
    <property type="molecule type" value="Genomic_DNA"/>
</dbReference>
<reference evidence="8 9" key="1">
    <citation type="submission" date="2020-08" db="EMBL/GenBank/DDBJ databases">
        <title>Genomic Encyclopedia of Type Strains, Phase IV (KMG-IV): sequencing the most valuable type-strain genomes for metagenomic binning, comparative biology and taxonomic classification.</title>
        <authorList>
            <person name="Goeker M."/>
        </authorList>
    </citation>
    <scope>NUCLEOTIDE SEQUENCE [LARGE SCALE GENOMIC DNA]</scope>
    <source>
        <strain evidence="8 9">DSM 25481</strain>
    </source>
</reference>
<evidence type="ECO:0000256" key="3">
    <source>
        <dbReference type="ARBA" id="ARBA00022448"/>
    </source>
</evidence>
<feature type="transmembrane region" description="Helical" evidence="7">
    <location>
        <begin position="297"/>
        <end position="316"/>
    </location>
</feature>
<accession>A0A7W6GFG3</accession>
<name>A0A7W6GFG3_9HYPH</name>
<organism evidence="8 9">
    <name type="scientific">Hansschlegelia beijingensis</name>
    <dbReference type="NCBI Taxonomy" id="1133344"/>
    <lineage>
        <taxon>Bacteria</taxon>
        <taxon>Pseudomonadati</taxon>
        <taxon>Pseudomonadota</taxon>
        <taxon>Alphaproteobacteria</taxon>
        <taxon>Hyphomicrobiales</taxon>
        <taxon>Methylopilaceae</taxon>
        <taxon>Hansschlegelia</taxon>
    </lineage>
</organism>
<feature type="transmembrane region" description="Helical" evidence="7">
    <location>
        <begin position="57"/>
        <end position="73"/>
    </location>
</feature>
<feature type="transmembrane region" description="Helical" evidence="7">
    <location>
        <begin position="21"/>
        <end position="45"/>
    </location>
</feature>
<keyword evidence="9" id="KW-1185">Reference proteome</keyword>
<evidence type="ECO:0000256" key="6">
    <source>
        <dbReference type="ARBA" id="ARBA00023136"/>
    </source>
</evidence>
<dbReference type="SUPFAM" id="SSF103473">
    <property type="entry name" value="MFS general substrate transporter"/>
    <property type="match status" value="1"/>
</dbReference>
<feature type="transmembrane region" description="Helical" evidence="7">
    <location>
        <begin position="353"/>
        <end position="375"/>
    </location>
</feature>
<dbReference type="InterPro" id="IPR036259">
    <property type="entry name" value="MFS_trans_sf"/>
</dbReference>
<feature type="transmembrane region" description="Helical" evidence="7">
    <location>
        <begin position="322"/>
        <end position="341"/>
    </location>
</feature>